<dbReference type="PANTHER" id="PTHR23133:SF2">
    <property type="entry name" value="IMIDAZOLEGLYCEROL-PHOSPHATE DEHYDRATASE"/>
    <property type="match status" value="1"/>
</dbReference>
<evidence type="ECO:0000313" key="6">
    <source>
        <dbReference type="Proteomes" id="UP000002654"/>
    </source>
</evidence>
<sequence length="181" mass="20072">MIRETKETRVEVELMRDGPIVVETPIGFLTHMLETLLYYAGLGGRVKAVVLRDLDEGHHVIEDVALAIGSALSEFVGDRRSIARYGWSIVPMDDSRAVAAVDLGGRPFWVVRAELPNVVIGGYPTYMFKHFVRSLASEARATIHVEIYGEDPHHMIEVAHKALGLALRQALSPADRPMTTK</sequence>
<protein>
    <submittedName>
        <fullName evidence="5">Imidazoleglycerol-phosphate dehydratase</fullName>
        <ecNumber evidence="5">4.2.1.19</ecNumber>
    </submittedName>
</protein>
<dbReference type="PANTHER" id="PTHR23133">
    <property type="entry name" value="IMIDAZOLEGLYCEROL-PHOSPHATE DEHYDRATASE HIS7"/>
    <property type="match status" value="1"/>
</dbReference>
<dbReference type="STRING" id="768679.TTX_0784"/>
<name>G4RPE5_THETK</name>
<dbReference type="eggNOG" id="arCOG04398">
    <property type="taxonomic scope" value="Archaea"/>
</dbReference>
<reference evidence="5 6" key="1">
    <citation type="journal article" date="2011" name="PLoS ONE">
        <title>The complete genome sequence of Thermoproteus tenax: a physiologically versatile member of the Crenarchaeota.</title>
        <authorList>
            <person name="Siebers B."/>
            <person name="Zaparty M."/>
            <person name="Raddatz G."/>
            <person name="Tjaden B."/>
            <person name="Albers S.V."/>
            <person name="Bell S.D."/>
            <person name="Blombach F."/>
            <person name="Kletzin A."/>
            <person name="Kyrpides N."/>
            <person name="Lanz C."/>
            <person name="Plagens A."/>
            <person name="Rampp M."/>
            <person name="Rosinus A."/>
            <person name="von Jan M."/>
            <person name="Makarova K.S."/>
            <person name="Klenk H.P."/>
            <person name="Schuster S.C."/>
            <person name="Hensel R."/>
        </authorList>
    </citation>
    <scope>NUCLEOTIDE SEQUENCE [LARGE SCALE GENOMIC DNA]</scope>
    <source>
        <strain evidence="6">ATCC 35583 / DSM 2078 / JCM 9277 / NBRC 100435 / Kra 1</strain>
    </source>
</reference>
<keyword evidence="6" id="KW-1185">Reference proteome</keyword>
<dbReference type="InterPro" id="IPR038494">
    <property type="entry name" value="IGPD_sf"/>
</dbReference>
<evidence type="ECO:0000256" key="2">
    <source>
        <dbReference type="ARBA" id="ARBA00022605"/>
    </source>
</evidence>
<keyword evidence="2" id="KW-0028">Amino-acid biosynthesis</keyword>
<dbReference type="InterPro" id="IPR000807">
    <property type="entry name" value="ImidazoleglycerolP_deHydtase"/>
</dbReference>
<dbReference type="Pfam" id="PF00475">
    <property type="entry name" value="IGPD"/>
    <property type="match status" value="1"/>
</dbReference>
<dbReference type="AlphaFoldDB" id="G4RPE5"/>
<dbReference type="SUPFAM" id="SSF54211">
    <property type="entry name" value="Ribosomal protein S5 domain 2-like"/>
    <property type="match status" value="2"/>
</dbReference>
<dbReference type="FunFam" id="3.30.230.40:FF:000003">
    <property type="entry name" value="Imidazoleglycerol-phosphate dehydratase HisB"/>
    <property type="match status" value="1"/>
</dbReference>
<accession>G4RPE5</accession>
<dbReference type="PATRIC" id="fig|768679.9.peg.794"/>
<comment type="pathway">
    <text evidence="1">Amino-acid biosynthesis; L-histidine biosynthesis; L-histidine from 5-phospho-alpha-D-ribose 1-diphosphate: step 6/9.</text>
</comment>
<dbReference type="EMBL" id="FN869859">
    <property type="protein sequence ID" value="CCC81440.1"/>
    <property type="molecule type" value="Genomic_DNA"/>
</dbReference>
<gene>
    <name evidence="5" type="primary">hisB</name>
    <name evidence="5" type="ordered locus">TTX_0784</name>
</gene>
<evidence type="ECO:0000256" key="3">
    <source>
        <dbReference type="ARBA" id="ARBA00023102"/>
    </source>
</evidence>
<dbReference type="PaxDb" id="768679-TTX_0784"/>
<keyword evidence="3" id="KW-0368">Histidine biosynthesis</keyword>
<dbReference type="EC" id="4.2.1.19" evidence="5"/>
<dbReference type="InterPro" id="IPR020568">
    <property type="entry name" value="Ribosomal_Su5_D2-typ_SF"/>
</dbReference>
<dbReference type="KEGG" id="ttn:TTX_0784"/>
<evidence type="ECO:0000256" key="1">
    <source>
        <dbReference type="ARBA" id="ARBA00005047"/>
    </source>
</evidence>
<organism evidence="5 6">
    <name type="scientific">Thermoproteus tenax (strain ATCC 35583 / DSM 2078 / JCM 9277 / NBRC 100435 / Kra 1)</name>
    <dbReference type="NCBI Taxonomy" id="768679"/>
    <lineage>
        <taxon>Archaea</taxon>
        <taxon>Thermoproteota</taxon>
        <taxon>Thermoprotei</taxon>
        <taxon>Thermoproteales</taxon>
        <taxon>Thermoproteaceae</taxon>
        <taxon>Thermoproteus</taxon>
    </lineage>
</organism>
<dbReference type="GO" id="GO:0000105">
    <property type="term" value="P:L-histidine biosynthetic process"/>
    <property type="evidence" value="ECO:0007669"/>
    <property type="project" value="UniProtKB-KW"/>
</dbReference>
<proteinExistence type="predicted"/>
<evidence type="ECO:0000256" key="4">
    <source>
        <dbReference type="ARBA" id="ARBA00023239"/>
    </source>
</evidence>
<dbReference type="Gene3D" id="3.30.230.40">
    <property type="entry name" value="Imidazole glycerol phosphate dehydratase, domain 1"/>
    <property type="match status" value="2"/>
</dbReference>
<keyword evidence="4 5" id="KW-0456">Lyase</keyword>
<dbReference type="HOGENOM" id="CLU_044308_2_0_2"/>
<evidence type="ECO:0000313" key="5">
    <source>
        <dbReference type="EMBL" id="CCC81440.1"/>
    </source>
</evidence>
<dbReference type="GO" id="GO:0004424">
    <property type="term" value="F:imidazoleglycerol-phosphate dehydratase activity"/>
    <property type="evidence" value="ECO:0007669"/>
    <property type="project" value="UniProtKB-EC"/>
</dbReference>
<dbReference type="Proteomes" id="UP000002654">
    <property type="component" value="Chromosome"/>
</dbReference>